<accession>A0A1B1MNL1</accession>
<keyword evidence="2" id="KW-1185">Reference proteome</keyword>
<protein>
    <recommendedName>
        <fullName evidence="3">RHIM domain-containing protein</fullName>
    </recommendedName>
</protein>
<organism evidence="1 2">
    <name type="scientific">Streptomyces lincolnensis</name>
    <dbReference type="NCBI Taxonomy" id="1915"/>
    <lineage>
        <taxon>Bacteria</taxon>
        <taxon>Bacillati</taxon>
        <taxon>Actinomycetota</taxon>
        <taxon>Actinomycetes</taxon>
        <taxon>Kitasatosporales</taxon>
        <taxon>Streptomycetaceae</taxon>
        <taxon>Streptomyces</taxon>
    </lineage>
</organism>
<dbReference type="AlphaFoldDB" id="A0A1B1MNL1"/>
<name>A0A1B1MNL1_STRLN</name>
<dbReference type="STRING" id="1915.SLINC_7920"/>
<evidence type="ECO:0008006" key="3">
    <source>
        <dbReference type="Google" id="ProtNLM"/>
    </source>
</evidence>
<proteinExistence type="predicted"/>
<evidence type="ECO:0000313" key="2">
    <source>
        <dbReference type="Proteomes" id="UP000092598"/>
    </source>
</evidence>
<evidence type="ECO:0000313" key="1">
    <source>
        <dbReference type="EMBL" id="ANS70144.1"/>
    </source>
</evidence>
<sequence>MLSRSVIAITRYRGSGTEGAPMDPVTLVAQALIAGASAAVSGAASAAVTDSYRALKEALTRRLSGRPEVVDRFEVLERRPGASAEELARDLVVTGAADAEVVELARRLLDLVGPAATRPAKYQGDLRQARGVQFGDGNTQHNTFG</sequence>
<gene>
    <name evidence="1" type="ORF">SLINC_7920</name>
</gene>
<dbReference type="KEGG" id="sls:SLINC_7920"/>
<reference evidence="1 2" key="1">
    <citation type="submission" date="2016-07" db="EMBL/GenBank/DDBJ databases">
        <title>Enhancement of antibiotic productionsby engineered nitrateutilization in actinobacteria.</title>
        <authorList>
            <person name="Meng S.C."/>
        </authorList>
    </citation>
    <scope>NUCLEOTIDE SEQUENCE [LARGE SCALE GENOMIC DNA]</scope>
    <source>
        <strain evidence="1 2">NRRL 2936</strain>
    </source>
</reference>
<dbReference type="Proteomes" id="UP000092598">
    <property type="component" value="Chromosome"/>
</dbReference>
<dbReference type="EMBL" id="CP016438">
    <property type="protein sequence ID" value="ANS70144.1"/>
    <property type="molecule type" value="Genomic_DNA"/>
</dbReference>